<evidence type="ECO:0008006" key="3">
    <source>
        <dbReference type="Google" id="ProtNLM"/>
    </source>
</evidence>
<dbReference type="KEGG" id="bkw:BkAM31D_20225"/>
<reference evidence="1 2" key="1">
    <citation type="submission" date="2017-04" db="EMBL/GenBank/DDBJ databases">
        <title>Bacillus krulwichiae AM31D Genome sequencing and assembly.</title>
        <authorList>
            <person name="Krulwich T.A."/>
            <person name="Anastor L."/>
            <person name="Ehrlich R."/>
            <person name="Ehrlich G.D."/>
            <person name="Janto B."/>
        </authorList>
    </citation>
    <scope>NUCLEOTIDE SEQUENCE [LARGE SCALE GENOMIC DNA]</scope>
    <source>
        <strain evidence="1 2">AM31D</strain>
    </source>
</reference>
<sequence>MKKKENIQYTGPLTGVEEEFAQDVSIDSVHDALQGTWNTENNEQKNCAQELDTQ</sequence>
<accession>A0A1X9MLW6</accession>
<evidence type="ECO:0000313" key="1">
    <source>
        <dbReference type="EMBL" id="ARK31982.1"/>
    </source>
</evidence>
<dbReference type="Proteomes" id="UP000193006">
    <property type="component" value="Chromosome"/>
</dbReference>
<gene>
    <name evidence="1" type="ORF">BkAM31D_20225</name>
</gene>
<keyword evidence="2" id="KW-1185">Reference proteome</keyword>
<dbReference type="STRING" id="199441.BkAM31D_20225"/>
<dbReference type="EMBL" id="CP020814">
    <property type="protein sequence ID" value="ARK31982.1"/>
    <property type="molecule type" value="Genomic_DNA"/>
</dbReference>
<dbReference type="AlphaFoldDB" id="A0A1X9MLW6"/>
<name>A0A1X9MLW6_9BACI</name>
<organism evidence="1 2">
    <name type="scientific">Halalkalibacter krulwichiae</name>
    <dbReference type="NCBI Taxonomy" id="199441"/>
    <lineage>
        <taxon>Bacteria</taxon>
        <taxon>Bacillati</taxon>
        <taxon>Bacillota</taxon>
        <taxon>Bacilli</taxon>
        <taxon>Bacillales</taxon>
        <taxon>Bacillaceae</taxon>
        <taxon>Halalkalibacter</taxon>
    </lineage>
</organism>
<evidence type="ECO:0000313" key="2">
    <source>
        <dbReference type="Proteomes" id="UP000193006"/>
    </source>
</evidence>
<proteinExistence type="predicted"/>
<dbReference type="RefSeq" id="WP_157076855.1">
    <property type="nucleotide sequence ID" value="NZ_CP020814.1"/>
</dbReference>
<protein>
    <recommendedName>
        <fullName evidence="3">DUF4025 domain-containing protein</fullName>
    </recommendedName>
</protein>